<name>A0A1H7PPY4_9SPHN</name>
<feature type="transmembrane region" description="Helical" evidence="1">
    <location>
        <begin position="24"/>
        <end position="50"/>
    </location>
</feature>
<reference evidence="4" key="1">
    <citation type="submission" date="2016-10" db="EMBL/GenBank/DDBJ databases">
        <authorList>
            <person name="Varghese N."/>
            <person name="Submissions S."/>
        </authorList>
    </citation>
    <scope>NUCLEOTIDE SEQUENCE [LARGE SCALE GENOMIC DNA]</scope>
    <source>
        <strain evidence="4">JS21-1</strain>
    </source>
</reference>
<dbReference type="OrthoDB" id="7356451at2"/>
<accession>A0A1H7PPY4</accession>
<evidence type="ECO:0000313" key="4">
    <source>
        <dbReference type="Proteomes" id="UP000199214"/>
    </source>
</evidence>
<keyword evidence="1" id="KW-0472">Membrane</keyword>
<dbReference type="InterPro" id="IPR012495">
    <property type="entry name" value="TadE-like_dom"/>
</dbReference>
<evidence type="ECO:0000259" key="2">
    <source>
        <dbReference type="Pfam" id="PF07811"/>
    </source>
</evidence>
<keyword evidence="4" id="KW-1185">Reference proteome</keyword>
<keyword evidence="1" id="KW-0812">Transmembrane</keyword>
<evidence type="ECO:0000256" key="1">
    <source>
        <dbReference type="SAM" id="Phobius"/>
    </source>
</evidence>
<feature type="domain" description="TadE-like" evidence="2">
    <location>
        <begin position="22"/>
        <end position="64"/>
    </location>
</feature>
<organism evidence="3 4">
    <name type="scientific">Sphingomonas palmae</name>
    <dbReference type="NCBI Taxonomy" id="1855283"/>
    <lineage>
        <taxon>Bacteria</taxon>
        <taxon>Pseudomonadati</taxon>
        <taxon>Pseudomonadota</taxon>
        <taxon>Alphaproteobacteria</taxon>
        <taxon>Sphingomonadales</taxon>
        <taxon>Sphingomonadaceae</taxon>
        <taxon>Sphingomonas</taxon>
    </lineage>
</organism>
<gene>
    <name evidence="3" type="ORF">SAMN05216382_1895</name>
</gene>
<sequence length="146" mass="15448">MVGIFPRFTGRSQSRLVGQRRGAVLVEFALVLPILITLVMGVLCYGQYIWLAHSVQAAANDAARAIVAGVTPAERLTLAQAAVANDIANIAELKSDKVAIAIDEAGARATIRLRVDARALTLLSTGIVPLPEPVIERRAVVSLAVL</sequence>
<protein>
    <submittedName>
        <fullName evidence="3">TadE-like protein</fullName>
    </submittedName>
</protein>
<dbReference type="STRING" id="1855283.SAMN05216382_1895"/>
<evidence type="ECO:0000313" key="3">
    <source>
        <dbReference type="EMBL" id="SEL37107.1"/>
    </source>
</evidence>
<dbReference type="EMBL" id="FNZZ01000003">
    <property type="protein sequence ID" value="SEL37107.1"/>
    <property type="molecule type" value="Genomic_DNA"/>
</dbReference>
<dbReference type="RefSeq" id="WP_093005661.1">
    <property type="nucleotide sequence ID" value="NZ_FNZZ01000003.1"/>
</dbReference>
<proteinExistence type="predicted"/>
<dbReference type="Proteomes" id="UP000199214">
    <property type="component" value="Unassembled WGS sequence"/>
</dbReference>
<dbReference type="Pfam" id="PF07811">
    <property type="entry name" value="TadE"/>
    <property type="match status" value="1"/>
</dbReference>
<dbReference type="AlphaFoldDB" id="A0A1H7PPY4"/>
<keyword evidence="1" id="KW-1133">Transmembrane helix</keyword>